<keyword evidence="1" id="KW-1133">Transmembrane helix</keyword>
<keyword evidence="1" id="KW-0472">Membrane</keyword>
<feature type="transmembrane region" description="Helical" evidence="1">
    <location>
        <begin position="7"/>
        <end position="28"/>
    </location>
</feature>
<comment type="caution">
    <text evidence="2">The sequence shown here is derived from an EMBL/GenBank/DDBJ whole genome shotgun (WGS) entry which is preliminary data.</text>
</comment>
<dbReference type="AlphaFoldDB" id="A0A1F5AHB9"/>
<evidence type="ECO:0000313" key="3">
    <source>
        <dbReference type="Proteomes" id="UP000177701"/>
    </source>
</evidence>
<gene>
    <name evidence="2" type="ORF">A2V47_00365</name>
</gene>
<organism evidence="2 3">
    <name type="scientific">Candidatus Sediminicultor quintus</name>
    <dbReference type="NCBI Taxonomy" id="1797291"/>
    <lineage>
        <taxon>Bacteria</taxon>
        <taxon>Pseudomonadati</taxon>
        <taxon>Atribacterota</taxon>
        <taxon>Candidatus Phoenicimicrobiia</taxon>
        <taxon>Candidatus Pheonicimicrobiales</taxon>
        <taxon>Candidatus Phoenicimicrobiaceae</taxon>
        <taxon>Candidatus Sediminicultor</taxon>
    </lineage>
</organism>
<reference evidence="2 3" key="1">
    <citation type="journal article" date="2016" name="Nat. Commun.">
        <title>Thousands of microbial genomes shed light on interconnected biogeochemical processes in an aquifer system.</title>
        <authorList>
            <person name="Anantharaman K."/>
            <person name="Brown C.T."/>
            <person name="Hug L.A."/>
            <person name="Sharon I."/>
            <person name="Castelle C.J."/>
            <person name="Probst A.J."/>
            <person name="Thomas B.C."/>
            <person name="Singh A."/>
            <person name="Wilkins M.J."/>
            <person name="Karaoz U."/>
            <person name="Brodie E.L."/>
            <person name="Williams K.H."/>
            <person name="Hubbard S.S."/>
            <person name="Banfield J.F."/>
        </authorList>
    </citation>
    <scope>NUCLEOTIDE SEQUENCE [LARGE SCALE GENOMIC DNA]</scope>
</reference>
<proteinExistence type="predicted"/>
<evidence type="ECO:0000256" key="1">
    <source>
        <dbReference type="SAM" id="Phobius"/>
    </source>
</evidence>
<dbReference type="EMBL" id="MEYH01000007">
    <property type="protein sequence ID" value="OGD17364.1"/>
    <property type="molecule type" value="Genomic_DNA"/>
</dbReference>
<evidence type="ECO:0000313" key="2">
    <source>
        <dbReference type="EMBL" id="OGD17364.1"/>
    </source>
</evidence>
<dbReference type="Proteomes" id="UP000177701">
    <property type="component" value="Unassembled WGS sequence"/>
</dbReference>
<protein>
    <submittedName>
        <fullName evidence="2">DUF3185 domain-containing protein</fullName>
    </submittedName>
</protein>
<accession>A0A1F5AHB9</accession>
<dbReference type="STRING" id="1797291.A2V47_00365"/>
<feature type="transmembrane region" description="Helical" evidence="1">
    <location>
        <begin position="48"/>
        <end position="68"/>
    </location>
</feature>
<keyword evidence="1" id="KW-0812">Transmembrane</keyword>
<name>A0A1F5AHB9_9BACT</name>
<sequence>MKTNTVLAIILIIVGIVAFAYQGIQYTSSEKVIDLGPVQVTTEKTRTFPLPPIVGGIALVGGILLLLVGNKKT</sequence>